<feature type="chain" id="PRO_5047013341" description="Transglutaminase domain-containing protein" evidence="2">
    <location>
        <begin position="24"/>
        <end position="193"/>
    </location>
</feature>
<dbReference type="RefSeq" id="WP_191201192.1">
    <property type="nucleotide sequence ID" value="NZ_BAAAPA010000001.1"/>
</dbReference>
<name>A0ABR8MLG8_9ACTN</name>
<dbReference type="EMBL" id="JACXYY010000009">
    <property type="protein sequence ID" value="MBD3916869.1"/>
    <property type="molecule type" value="Genomic_DNA"/>
</dbReference>
<feature type="signal peptide" evidence="2">
    <location>
        <begin position="1"/>
        <end position="23"/>
    </location>
</feature>
<comment type="caution">
    <text evidence="3">The sequence shown here is derived from an EMBL/GenBank/DDBJ whole genome shotgun (WGS) entry which is preliminary data.</text>
</comment>
<dbReference type="Proteomes" id="UP000649289">
    <property type="component" value="Unassembled WGS sequence"/>
</dbReference>
<accession>A0ABR8MLG8</accession>
<keyword evidence="4" id="KW-1185">Reference proteome</keyword>
<reference evidence="3 4" key="1">
    <citation type="submission" date="2020-09" db="EMBL/GenBank/DDBJ databases">
        <title>novel species in genus Nocardioides.</title>
        <authorList>
            <person name="Zhang G."/>
        </authorList>
    </citation>
    <scope>NUCLEOTIDE SEQUENCE [LARGE SCALE GENOMIC DNA]</scope>
    <source>
        <strain evidence="3 4">19197</strain>
    </source>
</reference>
<evidence type="ECO:0000256" key="2">
    <source>
        <dbReference type="SAM" id="SignalP"/>
    </source>
</evidence>
<feature type="compositionally biased region" description="Low complexity" evidence="1">
    <location>
        <begin position="36"/>
        <end position="56"/>
    </location>
</feature>
<sequence>MSTSRTTVRLASLLLALPGLLLAGCATDEAGGGGATPTPTSTPTSTPSDTASGTPSQTPSAAPPRLISYAGGESLGYEVRTPEDVAGMKGAPASFKRFIARTVERMAARSTCEAPSAIYVERLRTDGFATGGVDDCGGYQALWAQVDGRWQEIDGTQEMEGCAVLEEYRVPSDLVDGRCYDYEAKKQRDYQQD</sequence>
<evidence type="ECO:0000256" key="1">
    <source>
        <dbReference type="SAM" id="MobiDB-lite"/>
    </source>
</evidence>
<dbReference type="PROSITE" id="PS51257">
    <property type="entry name" value="PROKAR_LIPOPROTEIN"/>
    <property type="match status" value="1"/>
</dbReference>
<keyword evidence="2" id="KW-0732">Signal</keyword>
<evidence type="ECO:0000313" key="4">
    <source>
        <dbReference type="Proteomes" id="UP000649289"/>
    </source>
</evidence>
<proteinExistence type="predicted"/>
<evidence type="ECO:0000313" key="3">
    <source>
        <dbReference type="EMBL" id="MBD3916869.1"/>
    </source>
</evidence>
<protein>
    <recommendedName>
        <fullName evidence="5">Transglutaminase domain-containing protein</fullName>
    </recommendedName>
</protein>
<feature type="region of interest" description="Disordered" evidence="1">
    <location>
        <begin position="31"/>
        <end position="67"/>
    </location>
</feature>
<organism evidence="3 4">
    <name type="scientific">Nocardioides hwasunensis</name>
    <dbReference type="NCBI Taxonomy" id="397258"/>
    <lineage>
        <taxon>Bacteria</taxon>
        <taxon>Bacillati</taxon>
        <taxon>Actinomycetota</taxon>
        <taxon>Actinomycetes</taxon>
        <taxon>Propionibacteriales</taxon>
        <taxon>Nocardioidaceae</taxon>
        <taxon>Nocardioides</taxon>
    </lineage>
</organism>
<gene>
    <name evidence="3" type="ORF">IEZ25_19800</name>
</gene>
<evidence type="ECO:0008006" key="5">
    <source>
        <dbReference type="Google" id="ProtNLM"/>
    </source>
</evidence>